<proteinExistence type="predicted"/>
<feature type="compositionally biased region" description="Polar residues" evidence="1">
    <location>
        <begin position="237"/>
        <end position="261"/>
    </location>
</feature>
<dbReference type="Proteomes" id="UP001596302">
    <property type="component" value="Unassembled WGS sequence"/>
</dbReference>
<keyword evidence="3" id="KW-1185">Reference proteome</keyword>
<dbReference type="EMBL" id="JBHSQW010000035">
    <property type="protein sequence ID" value="MFC5996037.1"/>
    <property type="molecule type" value="Genomic_DNA"/>
</dbReference>
<dbReference type="NCBIfam" id="NF038175">
    <property type="entry name" value="IniB_NTERM"/>
    <property type="match status" value="1"/>
</dbReference>
<organism evidence="2 3">
    <name type="scientific">Pseudonocardia hispaniensis</name>
    <dbReference type="NCBI Taxonomy" id="904933"/>
    <lineage>
        <taxon>Bacteria</taxon>
        <taxon>Bacillati</taxon>
        <taxon>Actinomycetota</taxon>
        <taxon>Actinomycetes</taxon>
        <taxon>Pseudonocardiales</taxon>
        <taxon>Pseudonocardiaceae</taxon>
        <taxon>Pseudonocardia</taxon>
    </lineage>
</organism>
<evidence type="ECO:0000256" key="1">
    <source>
        <dbReference type="SAM" id="MobiDB-lite"/>
    </source>
</evidence>
<accession>A0ABW1J6J4</accession>
<protein>
    <submittedName>
        <fullName evidence="2">IniB N-terminal domain-containing protein</fullName>
    </submittedName>
</protein>
<dbReference type="RefSeq" id="WP_379586492.1">
    <property type="nucleotide sequence ID" value="NZ_JBHSQW010000035.1"/>
</dbReference>
<sequence>MAESISLLDFLLKLIGNDSESIQLRDWFAEDPEAALAHYGLTDLSAQDVHDALVLIEDNQTASFDREYNTGGNHIQLPPPPAPAVHHDGGSHKAAVEYLNTYITNNYIDDRDTIVDNSINQQIDTGGGDFHQDIDIDSVVASGDGAVAAGGDIEDSTIVTGDGNIVGDDNQVVQGNGNTTAFGAGDATSTNVKGDVTVGDGSVFASGSQAAINNSDNSVNDSGNDFSDNSTNDSGNANIDTSINDSGNDFSNNSTNDSGNADIDTSINDSFNAHIRAEIDDLNIG</sequence>
<comment type="caution">
    <text evidence="2">The sequence shown here is derived from an EMBL/GenBank/DDBJ whole genome shotgun (WGS) entry which is preliminary data.</text>
</comment>
<name>A0ABW1J6J4_9PSEU</name>
<reference evidence="3" key="1">
    <citation type="journal article" date="2019" name="Int. J. Syst. Evol. Microbiol.">
        <title>The Global Catalogue of Microorganisms (GCM) 10K type strain sequencing project: providing services to taxonomists for standard genome sequencing and annotation.</title>
        <authorList>
            <consortium name="The Broad Institute Genomics Platform"/>
            <consortium name="The Broad Institute Genome Sequencing Center for Infectious Disease"/>
            <person name="Wu L."/>
            <person name="Ma J."/>
        </authorList>
    </citation>
    <scope>NUCLEOTIDE SEQUENCE [LARGE SCALE GENOMIC DNA]</scope>
    <source>
        <strain evidence="3">CCM 8391</strain>
    </source>
</reference>
<feature type="region of interest" description="Disordered" evidence="1">
    <location>
        <begin position="209"/>
        <end position="261"/>
    </location>
</feature>
<feature type="compositionally biased region" description="Low complexity" evidence="1">
    <location>
        <begin position="213"/>
        <end position="236"/>
    </location>
</feature>
<evidence type="ECO:0000313" key="2">
    <source>
        <dbReference type="EMBL" id="MFC5996037.1"/>
    </source>
</evidence>
<evidence type="ECO:0000313" key="3">
    <source>
        <dbReference type="Proteomes" id="UP001596302"/>
    </source>
</evidence>
<gene>
    <name evidence="2" type="ORF">ACFQE5_17670</name>
</gene>
<dbReference type="InterPro" id="IPR049709">
    <property type="entry name" value="IniB-like_N"/>
</dbReference>